<gene>
    <name evidence="3" type="ORF">SAMN04488500_1394</name>
</gene>
<keyword evidence="4" id="KW-1185">Reference proteome</keyword>
<reference evidence="3 4" key="1">
    <citation type="submission" date="2017-04" db="EMBL/GenBank/DDBJ databases">
        <authorList>
            <person name="Afonso C.L."/>
            <person name="Miller P.J."/>
            <person name="Scott M.A."/>
            <person name="Spackman E."/>
            <person name="Goraichik I."/>
            <person name="Dimitrov K.M."/>
            <person name="Suarez D.L."/>
            <person name="Swayne D.E."/>
        </authorList>
    </citation>
    <scope>NUCLEOTIDE SEQUENCE [LARGE SCALE GENOMIC DNA]</scope>
    <source>
        <strain evidence="3 4">DSM 5090</strain>
    </source>
</reference>
<feature type="domain" description="DUF3887" evidence="2">
    <location>
        <begin position="45"/>
        <end position="123"/>
    </location>
</feature>
<dbReference type="RefSeq" id="WP_084578438.1">
    <property type="nucleotide sequence ID" value="NZ_CP155572.1"/>
</dbReference>
<dbReference type="InterPro" id="IPR024981">
    <property type="entry name" value="DUF3887"/>
</dbReference>
<sequence length="145" mass="16505">MFFWKKWYAILPLLLVAALLLGCGGQQQSLDNIINAVDQLTENMLVAMNENDYNRFSRDFDDQMRVDLDEAKYKSTVPAITAKIGKYLSKDFVGLEKKDQYTIVVYRANFSLEPDGVTVRSVVGDKNDKKVISGFWLDSPKLRGN</sequence>
<dbReference type="Gene3D" id="3.10.450.590">
    <property type="match status" value="1"/>
</dbReference>
<proteinExistence type="predicted"/>
<evidence type="ECO:0000313" key="3">
    <source>
        <dbReference type="EMBL" id="SMD15793.1"/>
    </source>
</evidence>
<keyword evidence="1" id="KW-0732">Signal</keyword>
<dbReference type="EMBL" id="FWXI01000039">
    <property type="protein sequence ID" value="SMD15793.1"/>
    <property type="molecule type" value="Genomic_DNA"/>
</dbReference>
<protein>
    <recommendedName>
        <fullName evidence="2">DUF3887 domain-containing protein</fullName>
    </recommendedName>
</protein>
<feature type="chain" id="PRO_5039004613" description="DUF3887 domain-containing protein" evidence="1">
    <location>
        <begin position="30"/>
        <end position="145"/>
    </location>
</feature>
<dbReference type="Proteomes" id="UP000192738">
    <property type="component" value="Unassembled WGS sequence"/>
</dbReference>
<organism evidence="3 4">
    <name type="scientific">Sporomusa malonica</name>
    <dbReference type="NCBI Taxonomy" id="112901"/>
    <lineage>
        <taxon>Bacteria</taxon>
        <taxon>Bacillati</taxon>
        <taxon>Bacillota</taxon>
        <taxon>Negativicutes</taxon>
        <taxon>Selenomonadales</taxon>
        <taxon>Sporomusaceae</taxon>
        <taxon>Sporomusa</taxon>
    </lineage>
</organism>
<evidence type="ECO:0000256" key="1">
    <source>
        <dbReference type="SAM" id="SignalP"/>
    </source>
</evidence>
<evidence type="ECO:0000259" key="2">
    <source>
        <dbReference type="Pfam" id="PF13026"/>
    </source>
</evidence>
<feature type="signal peptide" evidence="1">
    <location>
        <begin position="1"/>
        <end position="29"/>
    </location>
</feature>
<dbReference type="Pfam" id="PF13026">
    <property type="entry name" value="DUF3887"/>
    <property type="match status" value="1"/>
</dbReference>
<dbReference type="PROSITE" id="PS51257">
    <property type="entry name" value="PROKAR_LIPOPROTEIN"/>
    <property type="match status" value="1"/>
</dbReference>
<evidence type="ECO:0000313" key="4">
    <source>
        <dbReference type="Proteomes" id="UP000192738"/>
    </source>
</evidence>
<name>A0A1W2F1F8_9FIRM</name>
<accession>A0A1W2F1F8</accession>
<dbReference type="AlphaFoldDB" id="A0A1W2F1F8"/>
<dbReference type="OrthoDB" id="1680523at2"/>